<name>A0A9P1GE23_9DINO</name>
<dbReference type="SMART" id="SM00343">
    <property type="entry name" value="ZnF_C2HC"/>
    <property type="match status" value="1"/>
</dbReference>
<dbReference type="GO" id="GO:0003676">
    <property type="term" value="F:nucleic acid binding"/>
    <property type="evidence" value="ECO:0007669"/>
    <property type="project" value="InterPro"/>
</dbReference>
<dbReference type="Proteomes" id="UP001152797">
    <property type="component" value="Unassembled WGS sequence"/>
</dbReference>
<dbReference type="AlphaFoldDB" id="A0A9P1GE23"/>
<keyword evidence="1" id="KW-0863">Zinc-finger</keyword>
<keyword evidence="1" id="KW-0479">Metal-binding</keyword>
<evidence type="ECO:0000313" key="7">
    <source>
        <dbReference type="EMBL" id="CAL4796940.1"/>
    </source>
</evidence>
<dbReference type="InterPro" id="IPR001878">
    <property type="entry name" value="Znf_CCHC"/>
</dbReference>
<accession>A0A9P1GE23</accession>
<feature type="region of interest" description="Disordered" evidence="2">
    <location>
        <begin position="130"/>
        <end position="212"/>
    </location>
</feature>
<dbReference type="GO" id="GO:0004190">
    <property type="term" value="F:aspartic-type endopeptidase activity"/>
    <property type="evidence" value="ECO:0007669"/>
    <property type="project" value="InterPro"/>
</dbReference>
<keyword evidence="1" id="KW-0862">Zinc</keyword>
<dbReference type="InterPro" id="IPR036875">
    <property type="entry name" value="Znf_CCHC_sf"/>
</dbReference>
<dbReference type="SUPFAM" id="SSF57756">
    <property type="entry name" value="Retrovirus zinc finger-like domains"/>
    <property type="match status" value="1"/>
</dbReference>
<dbReference type="GO" id="GO:0008270">
    <property type="term" value="F:zinc ion binding"/>
    <property type="evidence" value="ECO:0007669"/>
    <property type="project" value="UniProtKB-KW"/>
</dbReference>
<proteinExistence type="predicted"/>
<evidence type="ECO:0000256" key="1">
    <source>
        <dbReference type="PROSITE-ProRule" id="PRU00047"/>
    </source>
</evidence>
<dbReference type="PROSITE" id="PS00141">
    <property type="entry name" value="ASP_PROTEASE"/>
    <property type="match status" value="1"/>
</dbReference>
<feature type="compositionally biased region" description="Low complexity" evidence="2">
    <location>
        <begin position="250"/>
        <end position="270"/>
    </location>
</feature>
<feature type="compositionally biased region" description="Basic and acidic residues" evidence="2">
    <location>
        <begin position="171"/>
        <end position="196"/>
    </location>
</feature>
<dbReference type="EMBL" id="CAMXCT020004577">
    <property type="protein sequence ID" value="CAL1163003.1"/>
    <property type="molecule type" value="Genomic_DNA"/>
</dbReference>
<keyword evidence="8" id="KW-1185">Reference proteome</keyword>
<gene>
    <name evidence="5" type="ORF">C1SCF055_LOCUS34970</name>
</gene>
<dbReference type="InterPro" id="IPR001969">
    <property type="entry name" value="Aspartic_peptidase_AS"/>
</dbReference>
<feature type="compositionally biased region" description="Basic and acidic residues" evidence="2">
    <location>
        <begin position="130"/>
        <end position="145"/>
    </location>
</feature>
<dbReference type="EMBL" id="CAMXCT030004577">
    <property type="protein sequence ID" value="CAL4796940.1"/>
    <property type="molecule type" value="Genomic_DNA"/>
</dbReference>
<comment type="caution">
    <text evidence="5">The sequence shown here is derived from an EMBL/GenBank/DDBJ whole genome shotgun (WGS) entry which is preliminary data.</text>
</comment>
<feature type="domain" description="Peptidase A2" evidence="4">
    <location>
        <begin position="359"/>
        <end position="373"/>
    </location>
</feature>
<dbReference type="GO" id="GO:0006508">
    <property type="term" value="P:proteolysis"/>
    <property type="evidence" value="ECO:0007669"/>
    <property type="project" value="InterPro"/>
</dbReference>
<sequence length="663" mass="74019">MTLEQHTRPEKPHSILIGLLRGRPLKILRAIEDGNGLEAWRELNKQLAPRTRSRSIALLQAFLSHLQFTKDKTVLEQVLGLERLADEYHSAAEEEISDNKKLSVLLRVVHPALRQHLQLSMDESATYATTREKELDIRDRDRGDEPVPMEVGRVKGFNKGKSKKGGKGKPYGKDDKGKGKGKSDGKSKGKQNDTYKGKGFKGYGKQDGQGKGKGGLAYDACKLCGGKGHWSRECPVRSLRQVAKENETPAASSGAGVQSSAQSSTTGTSTVRRVQIIDLDDMDEPDGEASIRMVSAEEFDMTYSDDDKDWEVCENGEAGGDAYFETFMDLDYNVEKHMELGSRPTQRAFVRNVNMEEFVDVILDSGADVSVLPMAYSGIGQPLTGKSILRDAQGRKMGGGELRRAVVVLQDGQGNEVAFVPGQKGTVCGHLELQELPGQQRPKSPEPTEEKKQQQGFGWHGRTLEDGVYEIDDEDEPEMGLQQHAPEGDPMPLVRAEELGEDFEEIEVDGEKFIQSSPLRKLREALKICGLPKGRSKADAWERLKIHHKNFSESVAVELTRKEFDRKKQLEGGDRARGQSIPRMPTKAERQIHELCYWPYESWCQSCVARRGKADHHHRLAEGLRRAESKSEFPVVSMDFCFTRGLVEPEEADREDLKLYGGD</sequence>
<evidence type="ECO:0000313" key="6">
    <source>
        <dbReference type="EMBL" id="CAL1163003.1"/>
    </source>
</evidence>
<feature type="compositionally biased region" description="Gly residues" evidence="2">
    <location>
        <begin position="200"/>
        <end position="212"/>
    </location>
</feature>
<evidence type="ECO:0000259" key="4">
    <source>
        <dbReference type="PROSITE" id="PS50175"/>
    </source>
</evidence>
<dbReference type="PROSITE" id="PS50175">
    <property type="entry name" value="ASP_PROT_RETROV"/>
    <property type="match status" value="1"/>
</dbReference>
<dbReference type="EMBL" id="CAMXCT010004577">
    <property type="protein sequence ID" value="CAI4009628.1"/>
    <property type="molecule type" value="Genomic_DNA"/>
</dbReference>
<evidence type="ECO:0000313" key="5">
    <source>
        <dbReference type="EMBL" id="CAI4009628.1"/>
    </source>
</evidence>
<dbReference type="Pfam" id="PF00098">
    <property type="entry name" value="zf-CCHC"/>
    <property type="match status" value="1"/>
</dbReference>
<dbReference type="InterPro" id="IPR001995">
    <property type="entry name" value="Peptidase_A2_cat"/>
</dbReference>
<feature type="region of interest" description="Disordered" evidence="2">
    <location>
        <begin position="437"/>
        <end position="459"/>
    </location>
</feature>
<evidence type="ECO:0000256" key="2">
    <source>
        <dbReference type="SAM" id="MobiDB-lite"/>
    </source>
</evidence>
<dbReference type="Gene3D" id="4.10.60.10">
    <property type="entry name" value="Zinc finger, CCHC-type"/>
    <property type="match status" value="1"/>
</dbReference>
<feature type="compositionally biased region" description="Basic residues" evidence="2">
    <location>
        <begin position="156"/>
        <end position="167"/>
    </location>
</feature>
<feature type="domain" description="CCHC-type" evidence="3">
    <location>
        <begin position="221"/>
        <end position="235"/>
    </location>
</feature>
<organism evidence="5">
    <name type="scientific">Cladocopium goreaui</name>
    <dbReference type="NCBI Taxonomy" id="2562237"/>
    <lineage>
        <taxon>Eukaryota</taxon>
        <taxon>Sar</taxon>
        <taxon>Alveolata</taxon>
        <taxon>Dinophyceae</taxon>
        <taxon>Suessiales</taxon>
        <taxon>Symbiodiniaceae</taxon>
        <taxon>Cladocopium</taxon>
    </lineage>
</organism>
<protein>
    <submittedName>
        <fullName evidence="7">Dynein heavy chain</fullName>
    </submittedName>
</protein>
<dbReference type="OrthoDB" id="447581at2759"/>
<evidence type="ECO:0000259" key="3">
    <source>
        <dbReference type="PROSITE" id="PS50158"/>
    </source>
</evidence>
<evidence type="ECO:0000313" key="8">
    <source>
        <dbReference type="Proteomes" id="UP001152797"/>
    </source>
</evidence>
<reference evidence="6" key="2">
    <citation type="submission" date="2024-04" db="EMBL/GenBank/DDBJ databases">
        <authorList>
            <person name="Chen Y."/>
            <person name="Shah S."/>
            <person name="Dougan E. K."/>
            <person name="Thang M."/>
            <person name="Chan C."/>
        </authorList>
    </citation>
    <scope>NUCLEOTIDE SEQUENCE [LARGE SCALE GENOMIC DNA]</scope>
</reference>
<dbReference type="PROSITE" id="PS50158">
    <property type="entry name" value="ZF_CCHC"/>
    <property type="match status" value="1"/>
</dbReference>
<feature type="region of interest" description="Disordered" evidence="2">
    <location>
        <begin position="245"/>
        <end position="273"/>
    </location>
</feature>
<feature type="compositionally biased region" description="Basic and acidic residues" evidence="2">
    <location>
        <begin position="443"/>
        <end position="453"/>
    </location>
</feature>
<reference evidence="5" key="1">
    <citation type="submission" date="2022-10" db="EMBL/GenBank/DDBJ databases">
        <authorList>
            <person name="Chen Y."/>
            <person name="Dougan E. K."/>
            <person name="Chan C."/>
            <person name="Rhodes N."/>
            <person name="Thang M."/>
        </authorList>
    </citation>
    <scope>NUCLEOTIDE SEQUENCE</scope>
</reference>